<feature type="domain" description="DUF3741" evidence="2">
    <location>
        <begin position="185"/>
        <end position="228"/>
    </location>
</feature>
<feature type="region of interest" description="Disordered" evidence="1">
    <location>
        <begin position="411"/>
        <end position="441"/>
    </location>
</feature>
<evidence type="ECO:0000313" key="4">
    <source>
        <dbReference type="EMBL" id="KAE8731872.1"/>
    </source>
</evidence>
<organism evidence="4 5">
    <name type="scientific">Hibiscus syriacus</name>
    <name type="common">Rose of Sharon</name>
    <dbReference type="NCBI Taxonomy" id="106335"/>
    <lineage>
        <taxon>Eukaryota</taxon>
        <taxon>Viridiplantae</taxon>
        <taxon>Streptophyta</taxon>
        <taxon>Embryophyta</taxon>
        <taxon>Tracheophyta</taxon>
        <taxon>Spermatophyta</taxon>
        <taxon>Magnoliopsida</taxon>
        <taxon>eudicotyledons</taxon>
        <taxon>Gunneridae</taxon>
        <taxon>Pentapetalae</taxon>
        <taxon>rosids</taxon>
        <taxon>malvids</taxon>
        <taxon>Malvales</taxon>
        <taxon>Malvaceae</taxon>
        <taxon>Malvoideae</taxon>
        <taxon>Hibiscus</taxon>
    </lineage>
</organism>
<dbReference type="PANTHER" id="PTHR47212:SF4">
    <property type="entry name" value="ADHESIN-LIKE PROTEIN, PUTATIVE (DUF3741)-RELATED"/>
    <property type="match status" value="1"/>
</dbReference>
<feature type="compositionally biased region" description="Basic and acidic residues" evidence="1">
    <location>
        <begin position="471"/>
        <end position="488"/>
    </location>
</feature>
<proteinExistence type="predicted"/>
<protein>
    <submittedName>
        <fullName evidence="4">Polyamine-modulated factor 1-binding protein 1</fullName>
    </submittedName>
</protein>
<feature type="region of interest" description="Disordered" evidence="1">
    <location>
        <begin position="112"/>
        <end position="141"/>
    </location>
</feature>
<dbReference type="Proteomes" id="UP000436088">
    <property type="component" value="Unassembled WGS sequence"/>
</dbReference>
<dbReference type="Pfam" id="PF14309">
    <property type="entry name" value="DUF4378"/>
    <property type="match status" value="1"/>
</dbReference>
<evidence type="ECO:0000259" key="2">
    <source>
        <dbReference type="Pfam" id="PF12552"/>
    </source>
</evidence>
<keyword evidence="5" id="KW-1185">Reference proteome</keyword>
<accession>A0A6A3CX09</accession>
<sequence>MAKRSNGCPLRHGKDQSGCMWGLISMLDFRHSRSTQRLLSIRRRGNRNAVCVGNAGDKLMLTSSVETCPRPLDGEEETAAIDECKPSMKRLLEEEMTGGKVAKKEANNTEVEVKHFESEEGDDGRKTRKRKNKTCKKSSGNNLDMDVAEKVKNINCGNHVQLEGHSKSYGLEERLSEAIKFLVSRKLLNGDQLTEDGKVQAWKEVMDALQISSLDEELFLKLLQDPNSLLFKYVQDSPDAHLKDEESKLVAKTNCLDVEYVYLRQHNEPVNRKHRNFFGRKSKSQERELADGNKASQASNKIVILKPGPTSLQTPDTGSSTSSSSESRYIIGHWEPNEKVGSHFFLAEIKRKLKHAMGRDQHRIPRDGISERFTELGTEYETTDLSRRRVSIYIEGKNHLSELLANGDENVDLSGSKKSQKESENNQVSLVSNPSPMEEKTDSRLCRCDYKTCNEVEGDNAIPDNLDTSESNDKQDPVFCSTKDKMSSEESASVEATEMMVHEESKILDASSPLASPSNTSIMKKVECIECFADIQEWSSPISVLKPIFTDDLISPASIKYSSGETSMQPLRIRFEEHNSLATDQSNRIKACMDDKESIFENIKVLLVASSFNWDELYIRSFSSDVLIDPLLLDEVEYLPNQLFPDQTLLFDCINEVLVEFCRHYFDSPGISFVKPKICPLPDMNNTIQEVMKGVYRHLLPMSVPCTLDLIIRKDLAKSGTRMDLQLDTGCIGLEIGEAIFEDLVGDTITSCINGRWECEFNVLPA</sequence>
<dbReference type="EMBL" id="VEPZ02000181">
    <property type="protein sequence ID" value="KAE8731872.1"/>
    <property type="molecule type" value="Genomic_DNA"/>
</dbReference>
<dbReference type="InterPro" id="IPR022212">
    <property type="entry name" value="DUF3741"/>
</dbReference>
<feature type="domain" description="DUF4378" evidence="3">
    <location>
        <begin position="603"/>
        <end position="746"/>
    </location>
</feature>
<dbReference type="Pfam" id="PF12552">
    <property type="entry name" value="DUF3741"/>
    <property type="match status" value="1"/>
</dbReference>
<gene>
    <name evidence="4" type="ORF">F3Y22_tig00002511pilonHSYRG00513</name>
</gene>
<reference evidence="4" key="1">
    <citation type="submission" date="2019-09" db="EMBL/GenBank/DDBJ databases">
        <title>Draft genome information of white flower Hibiscus syriacus.</title>
        <authorList>
            <person name="Kim Y.-M."/>
        </authorList>
    </citation>
    <scope>NUCLEOTIDE SEQUENCE [LARGE SCALE GENOMIC DNA]</scope>
    <source>
        <strain evidence="4">YM2019G1</strain>
    </source>
</reference>
<comment type="caution">
    <text evidence="4">The sequence shown here is derived from an EMBL/GenBank/DDBJ whole genome shotgun (WGS) entry which is preliminary data.</text>
</comment>
<feature type="region of interest" description="Disordered" evidence="1">
    <location>
        <begin position="278"/>
        <end position="326"/>
    </location>
</feature>
<evidence type="ECO:0000313" key="5">
    <source>
        <dbReference type="Proteomes" id="UP000436088"/>
    </source>
</evidence>
<feature type="region of interest" description="Disordered" evidence="1">
    <location>
        <begin position="459"/>
        <end position="488"/>
    </location>
</feature>
<dbReference type="AlphaFoldDB" id="A0A6A3CX09"/>
<dbReference type="PANTHER" id="PTHR47212">
    <property type="entry name" value="ADHESIN-LIKE PROTEIN, PUTATIVE (DUF3741)-RELATED"/>
    <property type="match status" value="1"/>
</dbReference>
<feature type="compositionally biased region" description="Polar residues" evidence="1">
    <location>
        <begin position="425"/>
        <end position="435"/>
    </location>
</feature>
<evidence type="ECO:0000256" key="1">
    <source>
        <dbReference type="SAM" id="MobiDB-lite"/>
    </source>
</evidence>
<name>A0A6A3CX09_HIBSY</name>
<feature type="compositionally biased region" description="Basic residues" evidence="1">
    <location>
        <begin position="126"/>
        <end position="136"/>
    </location>
</feature>
<evidence type="ECO:0000259" key="3">
    <source>
        <dbReference type="Pfam" id="PF14309"/>
    </source>
</evidence>
<dbReference type="InterPro" id="IPR025486">
    <property type="entry name" value="DUF4378"/>
</dbReference>